<dbReference type="PANTHER" id="PTHR30348">
    <property type="entry name" value="UNCHARACTERIZED PROTEIN YECE"/>
    <property type="match status" value="1"/>
</dbReference>
<sequence length="245" mass="27018">MTATLFVGCAGWSLPREYWAAFAEEGTHLERYASRFNAVEINSSFYRPHLAKTYARWAHSVPSGFRFSVKVPKRITHELRLHGCQAALDAFLGQCLQLGEKLGCLLVQLPPSLQYEPSVADAFFTALRQRFTGDVVLEPRHASWLAAEEMMQALQIGRVAADPPVIPAGDVPAGWQGVHYWRLHGTPRVYHSGYGASRVQAYARVLSASVAAGIPTWCIFDNTASGLATPDALSLLDVHSQHFQP</sequence>
<dbReference type="Proteomes" id="UP000814078">
    <property type="component" value="Unassembled WGS sequence"/>
</dbReference>
<dbReference type="SUPFAM" id="SSF117396">
    <property type="entry name" value="TM1631-like"/>
    <property type="match status" value="1"/>
</dbReference>
<evidence type="ECO:0000313" key="1">
    <source>
        <dbReference type="EMBL" id="MCF5321661.1"/>
    </source>
</evidence>
<dbReference type="InterPro" id="IPR036520">
    <property type="entry name" value="UPF0759_sf"/>
</dbReference>
<dbReference type="Pfam" id="PF01904">
    <property type="entry name" value="DUF72"/>
    <property type="match status" value="1"/>
</dbReference>
<accession>A0ABS9GDF2</accession>
<gene>
    <name evidence="1" type="ORF">GIW13_25525</name>
</gene>
<name>A0ABS9GDF2_9PSED</name>
<dbReference type="EMBL" id="WKCM01000063">
    <property type="protein sequence ID" value="MCF5321661.1"/>
    <property type="molecule type" value="Genomic_DNA"/>
</dbReference>
<keyword evidence="2" id="KW-1185">Reference proteome</keyword>
<dbReference type="InterPro" id="IPR002763">
    <property type="entry name" value="DUF72"/>
</dbReference>
<protein>
    <submittedName>
        <fullName evidence="1">DUF72 domain-containing protein</fullName>
    </submittedName>
</protein>
<organism evidence="1 2">
    <name type="scientific">Pseudomonas simiae</name>
    <dbReference type="NCBI Taxonomy" id="321846"/>
    <lineage>
        <taxon>Bacteria</taxon>
        <taxon>Pseudomonadati</taxon>
        <taxon>Pseudomonadota</taxon>
        <taxon>Gammaproteobacteria</taxon>
        <taxon>Pseudomonadales</taxon>
        <taxon>Pseudomonadaceae</taxon>
        <taxon>Pseudomonas</taxon>
    </lineage>
</organism>
<comment type="caution">
    <text evidence="1">The sequence shown here is derived from an EMBL/GenBank/DDBJ whole genome shotgun (WGS) entry which is preliminary data.</text>
</comment>
<dbReference type="RefSeq" id="WP_047543958.1">
    <property type="nucleotide sequence ID" value="NZ_CP117429.1"/>
</dbReference>
<evidence type="ECO:0000313" key="2">
    <source>
        <dbReference type="Proteomes" id="UP000814078"/>
    </source>
</evidence>
<dbReference type="Gene3D" id="3.20.20.410">
    <property type="entry name" value="Protein of unknown function UPF0759"/>
    <property type="match status" value="1"/>
</dbReference>
<proteinExistence type="predicted"/>
<reference evidence="1 2" key="1">
    <citation type="submission" date="2019-11" db="EMBL/GenBank/DDBJ databases">
        <title>Epiphytic Pseudomonas syringae from cherry orchards.</title>
        <authorList>
            <person name="Hulin M.T."/>
        </authorList>
    </citation>
    <scope>NUCLEOTIDE SEQUENCE [LARGE SCALE GENOMIC DNA]</scope>
    <source>
        <strain evidence="1 2">PA-5-11C</strain>
    </source>
</reference>
<dbReference type="PANTHER" id="PTHR30348:SF14">
    <property type="entry name" value="BLR8050 PROTEIN"/>
    <property type="match status" value="1"/>
</dbReference>